<keyword evidence="8" id="KW-0597">Phosphoprotein</keyword>
<dbReference type="InterPro" id="IPR003594">
    <property type="entry name" value="HATPase_dom"/>
</dbReference>
<evidence type="ECO:0000256" key="14">
    <source>
        <dbReference type="ARBA" id="ARBA00022840"/>
    </source>
</evidence>
<keyword evidence="13" id="KW-0378">Hydrolase</keyword>
<dbReference type="OrthoDB" id="9757990at2"/>
<evidence type="ECO:0000256" key="12">
    <source>
        <dbReference type="ARBA" id="ARBA00022777"/>
    </source>
</evidence>
<evidence type="ECO:0000256" key="7">
    <source>
        <dbReference type="ARBA" id="ARBA00022475"/>
    </source>
</evidence>
<evidence type="ECO:0000256" key="24">
    <source>
        <dbReference type="ARBA" id="ARBA00041776"/>
    </source>
</evidence>
<dbReference type="Proteomes" id="UP000253303">
    <property type="component" value="Unassembled WGS sequence"/>
</dbReference>
<feature type="compositionally biased region" description="Pro residues" evidence="25">
    <location>
        <begin position="368"/>
        <end position="395"/>
    </location>
</feature>
<gene>
    <name evidence="29" type="ORF">DP939_21165</name>
</gene>
<comment type="cofactor">
    <cofactor evidence="4">
        <name>a divalent metal cation</name>
        <dbReference type="ChEBI" id="CHEBI:60240"/>
    </cofactor>
</comment>
<feature type="transmembrane region" description="Helical" evidence="26">
    <location>
        <begin position="590"/>
        <end position="610"/>
    </location>
</feature>
<evidence type="ECO:0000256" key="25">
    <source>
        <dbReference type="SAM" id="MobiDB-lite"/>
    </source>
</evidence>
<evidence type="ECO:0000256" key="20">
    <source>
        <dbReference type="ARBA" id="ARBA00023026"/>
    </source>
</evidence>
<keyword evidence="11" id="KW-0547">Nucleotide-binding</keyword>
<comment type="cofactor">
    <cofactor evidence="3">
        <name>Mg(2+)</name>
        <dbReference type="ChEBI" id="CHEBI:18420"/>
    </cofactor>
</comment>
<keyword evidence="16" id="KW-0904">Protein phosphatase</keyword>
<feature type="transmembrane region" description="Helical" evidence="26">
    <location>
        <begin position="12"/>
        <end position="29"/>
    </location>
</feature>
<sequence length="976" mass="101638">MRPLDFLGRIKIKLGVVILLAVAAAFVVNEVGINLGYTRDARIAVAAGLALVLVQLMARGMTKPLRDMAAAAQTIAKGRYGERVRATSRDEVGELASAFNAMAADLGEVDRQRRELIANVSHELRTPITALRAVLENVVDGVSEPDPETLGTALAQTERLGKLVGQLLDLSRLDSGVRLIDPEPVGLGPLIEQAGKEATLARDGVRVRGDVPPGLAVRADPGLLAQVLANLLDNAVRHSPPGGTVTVTARPDGPRVRLTVCDEGPGIPEHARAQVFERFSRLDLARAADAGGSGLGLAIVKEIVELHGGGVRIDEGPGCRMVVELPERTTVPTTPSPEPIPAPSLEPVLPEPPAPAVESPVDQVTEPVPEPAPAASDPEPPAAPPAGPPPAPTLPPASSYPRNWGLAVAFCLLGSFCGLGAGLLIGFPVVKLNVLAGLCLGALGPVAGAFVGTVIGATRVAQPAPPPLLLGSPPPRNPPVYTPPPVFPRPVVPGMPPWGLAAIVAVAVFAIVAVPYGSPGLGLVLASLAAGAAVFPAVRHRLDGWSITFGLIGYALIGTALFLHAVWVVVPSLLAGFCLVSLAISGAGRGWYGLLRGLVSLILALPPLPWFAGGPLRALIRRRPSRPGQLVAGIGLTLGLLGIFGALFASADAVFSSYLGMLLTPPGWLESVPAKALTFLTFGVLAAAGLLVGLRPVAEPVTPDVRLKVSRSVWALPLVALNLLFAAFVLVQITVLFGGGRRVAVTAGLTYAAYARQGFFQLLIVSVFVLAVVAVVAGTVSVRGRERWALAVLLGVLCLLTMVILASAMHRLGLYTDAYGYTRLRATVAATIVWLAAVFVLVVVTGAVRLARRGRGGPLPRALVALTGAGLVAFAVWNPDHQVAATQIEVRQTIGRLDVDYLNELGPEAVPALDRLPEPMRTCVLQDIAKAAGLYDPATWQSWNLARQRAREVIVARPLLPQAGCAGLPYRSGEAG</sequence>
<dbReference type="PROSITE" id="PS50109">
    <property type="entry name" value="HIS_KIN"/>
    <property type="match status" value="1"/>
</dbReference>
<dbReference type="Gene3D" id="1.10.287.130">
    <property type="match status" value="1"/>
</dbReference>
<evidence type="ECO:0000313" key="30">
    <source>
        <dbReference type="Proteomes" id="UP000253303"/>
    </source>
</evidence>
<keyword evidence="15" id="KW-0460">Magnesium</keyword>
<feature type="domain" description="Histidine kinase" evidence="27">
    <location>
        <begin position="119"/>
        <end position="329"/>
    </location>
</feature>
<dbReference type="CDD" id="cd06225">
    <property type="entry name" value="HAMP"/>
    <property type="match status" value="1"/>
</dbReference>
<dbReference type="PANTHER" id="PTHR44936:SF9">
    <property type="entry name" value="SENSOR PROTEIN CREC"/>
    <property type="match status" value="1"/>
</dbReference>
<keyword evidence="21 26" id="KW-0472">Membrane</keyword>
<dbReference type="EMBL" id="QMEY01000008">
    <property type="protein sequence ID" value="RBQ18427.1"/>
    <property type="molecule type" value="Genomic_DNA"/>
</dbReference>
<evidence type="ECO:0000256" key="10">
    <source>
        <dbReference type="ARBA" id="ARBA00022692"/>
    </source>
</evidence>
<evidence type="ECO:0000256" key="21">
    <source>
        <dbReference type="ARBA" id="ARBA00023136"/>
    </source>
</evidence>
<dbReference type="PANTHER" id="PTHR44936">
    <property type="entry name" value="SENSOR PROTEIN CREC"/>
    <property type="match status" value="1"/>
</dbReference>
<feature type="transmembrane region" description="Helical" evidence="26">
    <location>
        <begin position="41"/>
        <end position="58"/>
    </location>
</feature>
<dbReference type="Gene3D" id="6.10.340.10">
    <property type="match status" value="1"/>
</dbReference>
<comment type="subcellular location">
    <subcellularLocation>
        <location evidence="5">Cell membrane</location>
        <topology evidence="5">Multi-pass membrane protein</topology>
    </subcellularLocation>
</comment>
<dbReference type="SUPFAM" id="SSF158472">
    <property type="entry name" value="HAMP domain-like"/>
    <property type="match status" value="1"/>
</dbReference>
<feature type="transmembrane region" description="Helical" evidence="26">
    <location>
        <begin position="498"/>
        <end position="516"/>
    </location>
</feature>
<proteinExistence type="predicted"/>
<feature type="compositionally biased region" description="Pro residues" evidence="25">
    <location>
        <begin position="334"/>
        <end position="355"/>
    </location>
</feature>
<dbReference type="AlphaFoldDB" id="A0A366LXC7"/>
<dbReference type="InterPro" id="IPR036097">
    <property type="entry name" value="HisK_dim/P_sf"/>
</dbReference>
<feature type="transmembrane region" description="Helical" evidence="26">
    <location>
        <begin position="630"/>
        <end position="656"/>
    </location>
</feature>
<evidence type="ECO:0000256" key="6">
    <source>
        <dbReference type="ARBA" id="ARBA00012438"/>
    </source>
</evidence>
<evidence type="ECO:0000256" key="1">
    <source>
        <dbReference type="ARBA" id="ARBA00000085"/>
    </source>
</evidence>
<dbReference type="InterPro" id="IPR003660">
    <property type="entry name" value="HAMP_dom"/>
</dbReference>
<dbReference type="GO" id="GO:0000155">
    <property type="term" value="F:phosphorelay sensor kinase activity"/>
    <property type="evidence" value="ECO:0007669"/>
    <property type="project" value="InterPro"/>
</dbReference>
<evidence type="ECO:0000256" key="13">
    <source>
        <dbReference type="ARBA" id="ARBA00022801"/>
    </source>
</evidence>
<keyword evidence="7" id="KW-1003">Cell membrane</keyword>
<dbReference type="InterPro" id="IPR050980">
    <property type="entry name" value="2C_sensor_his_kinase"/>
</dbReference>
<dbReference type="RefSeq" id="WP_113982504.1">
    <property type="nucleotide sequence ID" value="NZ_QMEY01000008.1"/>
</dbReference>
<dbReference type="InterPro" id="IPR025291">
    <property type="entry name" value="DUF4153"/>
</dbReference>
<dbReference type="InterPro" id="IPR005467">
    <property type="entry name" value="His_kinase_dom"/>
</dbReference>
<dbReference type="SMART" id="SM00304">
    <property type="entry name" value="HAMP"/>
    <property type="match status" value="1"/>
</dbReference>
<comment type="caution">
    <text evidence="29">The sequence shown here is derived from an EMBL/GenBank/DDBJ whole genome shotgun (WGS) entry which is preliminary data.</text>
</comment>
<feature type="transmembrane region" description="Helical" evidence="26">
    <location>
        <begin position="522"/>
        <end position="539"/>
    </location>
</feature>
<dbReference type="PRINTS" id="PR00344">
    <property type="entry name" value="BCTRLSENSOR"/>
</dbReference>
<evidence type="ECO:0000256" key="3">
    <source>
        <dbReference type="ARBA" id="ARBA00001946"/>
    </source>
</evidence>
<keyword evidence="12 29" id="KW-0418">Kinase</keyword>
<dbReference type="Pfam" id="PF00512">
    <property type="entry name" value="HisKA"/>
    <property type="match status" value="1"/>
</dbReference>
<name>A0A366LXC7_9ACTN</name>
<dbReference type="CDD" id="cd00075">
    <property type="entry name" value="HATPase"/>
    <property type="match status" value="1"/>
</dbReference>
<accession>A0A366LXC7</accession>
<feature type="transmembrane region" description="Helical" evidence="26">
    <location>
        <begin position="404"/>
        <end position="429"/>
    </location>
</feature>
<dbReference type="InterPro" id="IPR004358">
    <property type="entry name" value="Sig_transdc_His_kin-like_C"/>
</dbReference>
<evidence type="ECO:0000256" key="15">
    <source>
        <dbReference type="ARBA" id="ARBA00022842"/>
    </source>
</evidence>
<evidence type="ECO:0000256" key="11">
    <source>
        <dbReference type="ARBA" id="ARBA00022741"/>
    </source>
</evidence>
<evidence type="ECO:0000259" key="27">
    <source>
        <dbReference type="PROSITE" id="PS50109"/>
    </source>
</evidence>
<feature type="transmembrane region" description="Helical" evidence="26">
    <location>
        <begin position="828"/>
        <end position="847"/>
    </location>
</feature>
<dbReference type="GO" id="GO:0005886">
    <property type="term" value="C:plasma membrane"/>
    <property type="evidence" value="ECO:0007669"/>
    <property type="project" value="UniProtKB-SubCell"/>
</dbReference>
<evidence type="ECO:0000256" key="17">
    <source>
        <dbReference type="ARBA" id="ARBA00022989"/>
    </source>
</evidence>
<dbReference type="SMART" id="SM00388">
    <property type="entry name" value="HisKA"/>
    <property type="match status" value="1"/>
</dbReference>
<keyword evidence="10 26" id="KW-0812">Transmembrane</keyword>
<keyword evidence="30" id="KW-1185">Reference proteome</keyword>
<keyword evidence="22" id="KW-0464">Manganese</keyword>
<keyword evidence="14" id="KW-0067">ATP-binding</keyword>
<feature type="transmembrane region" description="Helical" evidence="26">
    <location>
        <begin position="676"/>
        <end position="694"/>
    </location>
</feature>
<evidence type="ECO:0000256" key="2">
    <source>
        <dbReference type="ARBA" id="ARBA00001936"/>
    </source>
</evidence>
<dbReference type="Pfam" id="PF13687">
    <property type="entry name" value="DUF4153"/>
    <property type="match status" value="1"/>
</dbReference>
<comment type="cofactor">
    <cofactor evidence="2">
        <name>Mn(2+)</name>
        <dbReference type="ChEBI" id="CHEBI:29035"/>
    </cofactor>
</comment>
<keyword evidence="20" id="KW-0843">Virulence</keyword>
<dbReference type="CDD" id="cd00082">
    <property type="entry name" value="HisKA"/>
    <property type="match status" value="1"/>
</dbReference>
<feature type="transmembrane region" description="Helical" evidence="26">
    <location>
        <begin position="788"/>
        <end position="808"/>
    </location>
</feature>
<keyword evidence="18" id="KW-0902">Two-component regulatory system</keyword>
<feature type="transmembrane region" description="Helical" evidence="26">
    <location>
        <begin position="714"/>
        <end position="739"/>
    </location>
</feature>
<comment type="catalytic activity">
    <reaction evidence="1">
        <text>ATP + protein L-histidine = ADP + protein N-phospho-L-histidine.</text>
        <dbReference type="EC" id="2.7.13.3"/>
    </reaction>
</comment>
<dbReference type="SMART" id="SM00387">
    <property type="entry name" value="HATPase_c"/>
    <property type="match status" value="1"/>
</dbReference>
<dbReference type="SUPFAM" id="SSF47384">
    <property type="entry name" value="Homodimeric domain of signal transducing histidine kinase"/>
    <property type="match status" value="1"/>
</dbReference>
<feature type="transmembrane region" description="Helical" evidence="26">
    <location>
        <begin position="759"/>
        <end position="781"/>
    </location>
</feature>
<evidence type="ECO:0000256" key="22">
    <source>
        <dbReference type="ARBA" id="ARBA00023211"/>
    </source>
</evidence>
<dbReference type="InterPro" id="IPR036890">
    <property type="entry name" value="HATPase_C_sf"/>
</dbReference>
<feature type="domain" description="HAMP" evidence="28">
    <location>
        <begin position="59"/>
        <end position="111"/>
    </location>
</feature>
<dbReference type="GO" id="GO:0004721">
    <property type="term" value="F:phosphoprotein phosphatase activity"/>
    <property type="evidence" value="ECO:0007669"/>
    <property type="project" value="UniProtKB-KW"/>
</dbReference>
<dbReference type="SUPFAM" id="SSF55874">
    <property type="entry name" value="ATPase domain of HSP90 chaperone/DNA topoisomerase II/histidine kinase"/>
    <property type="match status" value="1"/>
</dbReference>
<feature type="region of interest" description="Disordered" evidence="25">
    <location>
        <begin position="326"/>
        <end position="396"/>
    </location>
</feature>
<dbReference type="Pfam" id="PF02518">
    <property type="entry name" value="HATPase_c"/>
    <property type="match status" value="1"/>
</dbReference>
<evidence type="ECO:0000259" key="28">
    <source>
        <dbReference type="PROSITE" id="PS50885"/>
    </source>
</evidence>
<evidence type="ECO:0000313" key="29">
    <source>
        <dbReference type="EMBL" id="RBQ18427.1"/>
    </source>
</evidence>
<dbReference type="PROSITE" id="PS50885">
    <property type="entry name" value="HAMP"/>
    <property type="match status" value="1"/>
</dbReference>
<evidence type="ECO:0000256" key="16">
    <source>
        <dbReference type="ARBA" id="ARBA00022912"/>
    </source>
</evidence>
<evidence type="ECO:0000256" key="19">
    <source>
        <dbReference type="ARBA" id="ARBA00023016"/>
    </source>
</evidence>
<evidence type="ECO:0000256" key="26">
    <source>
        <dbReference type="SAM" id="Phobius"/>
    </source>
</evidence>
<dbReference type="Gene3D" id="3.30.565.10">
    <property type="entry name" value="Histidine kinase-like ATPase, C-terminal domain"/>
    <property type="match status" value="1"/>
</dbReference>
<dbReference type="FunFam" id="1.10.287.130:FF:000001">
    <property type="entry name" value="Two-component sensor histidine kinase"/>
    <property type="match status" value="1"/>
</dbReference>
<keyword evidence="19" id="KW-0346">Stress response</keyword>
<evidence type="ECO:0000256" key="9">
    <source>
        <dbReference type="ARBA" id="ARBA00022679"/>
    </source>
</evidence>
<dbReference type="FunFam" id="3.30.565.10:FF:000006">
    <property type="entry name" value="Sensor histidine kinase WalK"/>
    <property type="match status" value="1"/>
</dbReference>
<evidence type="ECO:0000256" key="18">
    <source>
        <dbReference type="ARBA" id="ARBA00023012"/>
    </source>
</evidence>
<dbReference type="GO" id="GO:0005524">
    <property type="term" value="F:ATP binding"/>
    <property type="evidence" value="ECO:0007669"/>
    <property type="project" value="UniProtKB-KW"/>
</dbReference>
<organism evidence="29 30">
    <name type="scientific">Spongiactinospora rosea</name>
    <dbReference type="NCBI Taxonomy" id="2248750"/>
    <lineage>
        <taxon>Bacteria</taxon>
        <taxon>Bacillati</taxon>
        <taxon>Actinomycetota</taxon>
        <taxon>Actinomycetes</taxon>
        <taxon>Streptosporangiales</taxon>
        <taxon>Streptosporangiaceae</taxon>
        <taxon>Spongiactinospora</taxon>
    </lineage>
</organism>
<keyword evidence="9" id="KW-0808">Transferase</keyword>
<evidence type="ECO:0000256" key="4">
    <source>
        <dbReference type="ARBA" id="ARBA00001968"/>
    </source>
</evidence>
<dbReference type="EC" id="2.7.13.3" evidence="6"/>
<evidence type="ECO:0000256" key="23">
    <source>
        <dbReference type="ARBA" id="ARBA00040454"/>
    </source>
</evidence>
<evidence type="ECO:0000256" key="5">
    <source>
        <dbReference type="ARBA" id="ARBA00004651"/>
    </source>
</evidence>
<evidence type="ECO:0000256" key="8">
    <source>
        <dbReference type="ARBA" id="ARBA00022553"/>
    </source>
</evidence>
<keyword evidence="17 26" id="KW-1133">Transmembrane helix</keyword>
<reference evidence="29 30" key="1">
    <citation type="submission" date="2018-06" db="EMBL/GenBank/DDBJ databases">
        <title>Sphaerisporangium craniellae sp. nov., isolated from a marine sponge in the South China Sea.</title>
        <authorList>
            <person name="Li L."/>
        </authorList>
    </citation>
    <scope>NUCLEOTIDE SEQUENCE [LARGE SCALE GENOMIC DNA]</scope>
    <source>
        <strain evidence="29 30">LHW63015</strain>
    </source>
</reference>
<dbReference type="Pfam" id="PF00672">
    <property type="entry name" value="HAMP"/>
    <property type="match status" value="1"/>
</dbReference>
<feature type="transmembrane region" description="Helical" evidence="26">
    <location>
        <begin position="551"/>
        <end position="584"/>
    </location>
</feature>
<feature type="transmembrane region" description="Helical" evidence="26">
    <location>
        <begin position="435"/>
        <end position="457"/>
    </location>
</feature>
<dbReference type="GO" id="GO:0005509">
    <property type="term" value="F:calcium ion binding"/>
    <property type="evidence" value="ECO:0007669"/>
    <property type="project" value="UniProtKB-ARBA"/>
</dbReference>
<dbReference type="InterPro" id="IPR003661">
    <property type="entry name" value="HisK_dim/P_dom"/>
</dbReference>
<protein>
    <recommendedName>
        <fullName evidence="23">Signal transduction histidine-protein kinase/phosphatase MprB</fullName>
        <ecNumber evidence="6">2.7.13.3</ecNumber>
    </recommendedName>
    <alternativeName>
        <fullName evidence="24">Mycobacterial persistence regulator B</fullName>
    </alternativeName>
</protein>